<name>A0A6J2VV87_CHACN</name>
<evidence type="ECO:0000256" key="5">
    <source>
        <dbReference type="ARBA" id="ARBA00023136"/>
    </source>
</evidence>
<evidence type="ECO:0000256" key="4">
    <source>
        <dbReference type="ARBA" id="ARBA00022490"/>
    </source>
</evidence>
<dbReference type="PROSITE" id="PS51227">
    <property type="entry name" value="SPR"/>
    <property type="match status" value="1"/>
</dbReference>
<dbReference type="InterPro" id="IPR000697">
    <property type="entry name" value="WH1/EVH1_dom"/>
</dbReference>
<dbReference type="Gene3D" id="2.30.29.30">
    <property type="entry name" value="Pleckstrin-homology domain (PH domain)/Phosphotyrosine-binding domain (PTB)"/>
    <property type="match status" value="1"/>
</dbReference>
<dbReference type="InParanoid" id="A0A6J2VV87"/>
<dbReference type="GO" id="GO:0005886">
    <property type="term" value="C:plasma membrane"/>
    <property type="evidence" value="ECO:0007669"/>
    <property type="project" value="UniProtKB-SubCell"/>
</dbReference>
<evidence type="ECO:0000256" key="7">
    <source>
        <dbReference type="ARBA" id="ARBA00039299"/>
    </source>
</evidence>
<evidence type="ECO:0000313" key="12">
    <source>
        <dbReference type="RefSeq" id="XP_030635962.1"/>
    </source>
</evidence>
<dbReference type="InterPro" id="IPR041937">
    <property type="entry name" value="SPRE_EVH1"/>
</dbReference>
<proteinExistence type="predicted"/>
<dbReference type="PROSITE" id="PS51488">
    <property type="entry name" value="KBD"/>
    <property type="match status" value="1"/>
</dbReference>
<evidence type="ECO:0000256" key="3">
    <source>
        <dbReference type="ARBA" id="ARBA00022475"/>
    </source>
</evidence>
<evidence type="ECO:0000256" key="2">
    <source>
        <dbReference type="ARBA" id="ARBA00004413"/>
    </source>
</evidence>
<dbReference type="InterPro" id="IPR023337">
    <property type="entry name" value="KBD"/>
</dbReference>
<gene>
    <name evidence="12" type="primary">spred2a</name>
</gene>
<keyword evidence="5" id="KW-0472">Membrane</keyword>
<dbReference type="FunFam" id="2.30.29.30:FF:000052">
    <property type="entry name" value="Sprouty-related, EVH1 domain containing 2"/>
    <property type="match status" value="1"/>
</dbReference>
<protein>
    <recommendedName>
        <fullName evidence="7">Sprouty-related, EVH1 domain-containing protein 2</fullName>
    </recommendedName>
</protein>
<evidence type="ECO:0000256" key="6">
    <source>
        <dbReference type="ARBA" id="ARBA00023329"/>
    </source>
</evidence>
<organism evidence="11 12">
    <name type="scientific">Chanos chanos</name>
    <name type="common">Milkfish</name>
    <name type="synonym">Mugil chanos</name>
    <dbReference type="NCBI Taxonomy" id="29144"/>
    <lineage>
        <taxon>Eukaryota</taxon>
        <taxon>Metazoa</taxon>
        <taxon>Chordata</taxon>
        <taxon>Craniata</taxon>
        <taxon>Vertebrata</taxon>
        <taxon>Euteleostomi</taxon>
        <taxon>Actinopterygii</taxon>
        <taxon>Neopterygii</taxon>
        <taxon>Teleostei</taxon>
        <taxon>Ostariophysi</taxon>
        <taxon>Gonorynchiformes</taxon>
        <taxon>Chanidae</taxon>
        <taxon>Chanos</taxon>
    </lineage>
</organism>
<dbReference type="Pfam" id="PF05210">
    <property type="entry name" value="Sprouty"/>
    <property type="match status" value="1"/>
</dbReference>
<evidence type="ECO:0000256" key="8">
    <source>
        <dbReference type="SAM" id="MobiDB-lite"/>
    </source>
</evidence>
<evidence type="ECO:0000259" key="9">
    <source>
        <dbReference type="PROSITE" id="PS50229"/>
    </source>
</evidence>
<feature type="region of interest" description="Disordered" evidence="8">
    <location>
        <begin position="126"/>
        <end position="164"/>
    </location>
</feature>
<dbReference type="SMART" id="SM00461">
    <property type="entry name" value="WH1"/>
    <property type="match status" value="1"/>
</dbReference>
<dbReference type="PANTHER" id="PTHR11202">
    <property type="entry name" value="SPROUTY-RELATED, EVH1 DOMAIN-CONTAINING PROTEIN FAMILY MEMBER"/>
    <property type="match status" value="1"/>
</dbReference>
<dbReference type="GeneID" id="115816922"/>
<dbReference type="SUPFAM" id="SSF50729">
    <property type="entry name" value="PH domain-like"/>
    <property type="match status" value="1"/>
</dbReference>
<dbReference type="InterPro" id="IPR011993">
    <property type="entry name" value="PH-like_dom_sf"/>
</dbReference>
<dbReference type="GO" id="GO:0030658">
    <property type="term" value="C:transport vesicle membrane"/>
    <property type="evidence" value="ECO:0007669"/>
    <property type="project" value="UniProtKB-SubCell"/>
</dbReference>
<dbReference type="Pfam" id="PF00568">
    <property type="entry name" value="WH1"/>
    <property type="match status" value="1"/>
</dbReference>
<dbReference type="GO" id="GO:0043409">
    <property type="term" value="P:negative regulation of MAPK cascade"/>
    <property type="evidence" value="ECO:0007669"/>
    <property type="project" value="TreeGrafter"/>
</dbReference>
<keyword evidence="3" id="KW-1003">Cell membrane</keyword>
<keyword evidence="4" id="KW-0963">Cytoplasm</keyword>
<keyword evidence="11" id="KW-1185">Reference proteome</keyword>
<evidence type="ECO:0000313" key="11">
    <source>
        <dbReference type="Proteomes" id="UP000504632"/>
    </source>
</evidence>
<feature type="domain" description="WH1" evidence="9">
    <location>
        <begin position="5"/>
        <end position="124"/>
    </location>
</feature>
<dbReference type="AlphaFoldDB" id="A0A6J2VV87"/>
<dbReference type="CDD" id="cd10574">
    <property type="entry name" value="EVH1_SPRED-like"/>
    <property type="match status" value="1"/>
</dbReference>
<dbReference type="PANTHER" id="PTHR11202:SF11">
    <property type="entry name" value="SPROUTY-RELATED, EVH1 DOMAIN-CONTAINING PROTEIN 2"/>
    <property type="match status" value="1"/>
</dbReference>
<dbReference type="GO" id="GO:0019901">
    <property type="term" value="F:protein kinase binding"/>
    <property type="evidence" value="ECO:0007669"/>
    <property type="project" value="TreeGrafter"/>
</dbReference>
<dbReference type="CTD" id="558432"/>
<reference evidence="12" key="1">
    <citation type="submission" date="2025-08" db="UniProtKB">
        <authorList>
            <consortium name="RefSeq"/>
        </authorList>
    </citation>
    <scope>IDENTIFICATION</scope>
</reference>
<evidence type="ECO:0000256" key="1">
    <source>
        <dbReference type="ARBA" id="ARBA00004360"/>
    </source>
</evidence>
<sequence>MTEESHPDDDSYIVRVKAVVMMRDDSSGGWLAQEGGGLSRVGVCKVVPADLEVLGRNGFLIHGERLRDKRVILKCFLKKDLVYTKATPTFHHWRVDNKKCGLTFQSPADARAFDRGVRKAIEDLTDGSTTSSSTFQNETELGDDDVFTNATDSSSNSSQKRESTLQTLAPISLCESRRHHCILGHLYDQHRPSDHYFLDPSVPMFPRHVTFQEDEEIVRINPRERAWLTGYEDYRHATATRDKLLHPNPTDAYVHFSKSEPPKHHYTYPYPPGCHHQSSAHRDSKLGVVTGQPRALTANKRSSDNGERSRCVYCRDMFSPAENRRGRCQEAPDPVQTCIRRVSFMWCADSLLYHCMSDPEGDYSDPCSCDTSEERFWLRWLALLGLSVIAPCMCCYAPLRACYRCGVACHCCGGKHKAAG</sequence>
<dbReference type="OrthoDB" id="5786858at2759"/>
<feature type="domain" description="KBD" evidence="10">
    <location>
        <begin position="205"/>
        <end position="259"/>
    </location>
</feature>
<dbReference type="RefSeq" id="XP_030635962.1">
    <property type="nucleotide sequence ID" value="XM_030780102.1"/>
</dbReference>
<keyword evidence="6" id="KW-0968">Cytoplasmic vesicle</keyword>
<dbReference type="InterPro" id="IPR007875">
    <property type="entry name" value="Sprouty"/>
</dbReference>
<evidence type="ECO:0000259" key="10">
    <source>
        <dbReference type="PROSITE" id="PS51488"/>
    </source>
</evidence>
<accession>A0A6J2VV87</accession>
<dbReference type="Proteomes" id="UP000504632">
    <property type="component" value="Chromosome 7"/>
</dbReference>
<feature type="compositionally biased region" description="Polar residues" evidence="8">
    <location>
        <begin position="148"/>
        <end position="164"/>
    </location>
</feature>
<comment type="subcellular location">
    <subcellularLocation>
        <location evidence="2">Cell membrane</location>
        <topology evidence="2">Peripheral membrane protein</topology>
        <orientation evidence="2">Cytoplasmic side</orientation>
    </subcellularLocation>
    <subcellularLocation>
        <location evidence="1">Cytoplasmic vesicle</location>
        <location evidence="1">Secretory vesicle membrane</location>
        <topology evidence="1">Peripheral membrane protein</topology>
        <orientation evidence="1">Cytoplasmic side</orientation>
    </subcellularLocation>
</comment>
<dbReference type="PROSITE" id="PS50229">
    <property type="entry name" value="WH1"/>
    <property type="match status" value="1"/>
</dbReference>